<evidence type="ECO:0000259" key="4">
    <source>
        <dbReference type="PROSITE" id="PS51635"/>
    </source>
</evidence>
<dbReference type="PANTHER" id="PTHR12406">
    <property type="entry name" value="CALCIUM-INDEPENDENT PHOSPHOLIPASE A2 IPLA2 -RELATED"/>
    <property type="match status" value="1"/>
</dbReference>
<dbReference type="InterPro" id="IPR016035">
    <property type="entry name" value="Acyl_Trfase/lysoPLipase"/>
</dbReference>
<dbReference type="SUPFAM" id="SSF52151">
    <property type="entry name" value="FabD/lysophospholipase-like"/>
    <property type="match status" value="1"/>
</dbReference>
<dbReference type="PROSITE" id="PS51635">
    <property type="entry name" value="PNPLA"/>
    <property type="match status" value="1"/>
</dbReference>
<name>A0A0B7BST9_9EUPU</name>
<dbReference type="InterPro" id="IPR033562">
    <property type="entry name" value="PLPL"/>
</dbReference>
<evidence type="ECO:0000256" key="1">
    <source>
        <dbReference type="ARBA" id="ARBA00023098"/>
    </source>
</evidence>
<reference evidence="6" key="1">
    <citation type="submission" date="2014-12" db="EMBL/GenBank/DDBJ databases">
        <title>Insight into the proteome of Arion vulgaris.</title>
        <authorList>
            <person name="Aradska J."/>
            <person name="Bulat T."/>
            <person name="Smidak R."/>
            <person name="Sarate P."/>
            <person name="Gangsoo J."/>
            <person name="Sialana F."/>
            <person name="Bilban M."/>
            <person name="Lubec G."/>
        </authorList>
    </citation>
    <scope>NUCLEOTIDE SEQUENCE</scope>
    <source>
        <tissue evidence="6">Skin</tissue>
    </source>
</reference>
<feature type="active site" description="Proton acceptor" evidence="2">
    <location>
        <position position="292"/>
    </location>
</feature>
<dbReference type="GO" id="GO:0005811">
    <property type="term" value="C:lipid droplet"/>
    <property type="evidence" value="ECO:0007669"/>
    <property type="project" value="TreeGrafter"/>
</dbReference>
<protein>
    <recommendedName>
        <fullName evidence="4">PNPLA domain-containing protein</fullName>
    </recommendedName>
</protein>
<dbReference type="Gene3D" id="3.40.1090.10">
    <property type="entry name" value="Cytosolic phospholipase A2 catalytic domain"/>
    <property type="match status" value="1"/>
</dbReference>
<dbReference type="GO" id="GO:0016020">
    <property type="term" value="C:membrane"/>
    <property type="evidence" value="ECO:0007669"/>
    <property type="project" value="TreeGrafter"/>
</dbReference>
<feature type="active site" description="Nucleophile" evidence="2">
    <location>
        <position position="172"/>
    </location>
</feature>
<dbReference type="InterPro" id="IPR002641">
    <property type="entry name" value="PNPLA_dom"/>
</dbReference>
<evidence type="ECO:0000256" key="2">
    <source>
        <dbReference type="PROSITE-ProRule" id="PRU01161"/>
    </source>
</evidence>
<dbReference type="EMBL" id="HACG01049082">
    <property type="protein sequence ID" value="CEK95947.1"/>
    <property type="molecule type" value="Transcribed_RNA"/>
</dbReference>
<dbReference type="GO" id="GO:0005737">
    <property type="term" value="C:cytoplasm"/>
    <property type="evidence" value="ECO:0007669"/>
    <property type="project" value="TreeGrafter"/>
</dbReference>
<feature type="domain" description="PNPLA" evidence="4">
    <location>
        <begin position="135"/>
        <end position="305"/>
    </location>
</feature>
<dbReference type="Pfam" id="PF01734">
    <property type="entry name" value="Patatin"/>
    <property type="match status" value="1"/>
</dbReference>
<feature type="compositionally biased region" description="Polar residues" evidence="3">
    <location>
        <begin position="65"/>
        <end position="94"/>
    </location>
</feature>
<feature type="compositionally biased region" description="Basic and acidic residues" evidence="3">
    <location>
        <begin position="45"/>
        <end position="58"/>
    </location>
</feature>
<dbReference type="GO" id="GO:0055088">
    <property type="term" value="P:lipid homeostasis"/>
    <property type="evidence" value="ECO:0007669"/>
    <property type="project" value="TreeGrafter"/>
</dbReference>
<feature type="region of interest" description="Disordered" evidence="3">
    <location>
        <begin position="45"/>
        <end position="94"/>
    </location>
</feature>
<feature type="short sequence motif" description="GXSXG" evidence="2">
    <location>
        <begin position="170"/>
        <end position="174"/>
    </location>
</feature>
<feature type="non-terminal residue" evidence="6">
    <location>
        <position position="1"/>
    </location>
</feature>
<dbReference type="GO" id="GO:0019433">
    <property type="term" value="P:triglyceride catabolic process"/>
    <property type="evidence" value="ECO:0007669"/>
    <property type="project" value="TreeGrafter"/>
</dbReference>
<dbReference type="GO" id="GO:0004806">
    <property type="term" value="F:triacylglycerol lipase activity"/>
    <property type="evidence" value="ECO:0007669"/>
    <property type="project" value="TreeGrafter"/>
</dbReference>
<keyword evidence="2" id="KW-0442">Lipid degradation</keyword>
<accession>A0A0B7BST9</accession>
<organism evidence="6">
    <name type="scientific">Arion vulgaris</name>
    <dbReference type="NCBI Taxonomy" id="1028688"/>
    <lineage>
        <taxon>Eukaryota</taxon>
        <taxon>Metazoa</taxon>
        <taxon>Spiralia</taxon>
        <taxon>Lophotrochozoa</taxon>
        <taxon>Mollusca</taxon>
        <taxon>Gastropoda</taxon>
        <taxon>Heterobranchia</taxon>
        <taxon>Euthyneura</taxon>
        <taxon>Panpulmonata</taxon>
        <taxon>Eupulmonata</taxon>
        <taxon>Stylommatophora</taxon>
        <taxon>Helicina</taxon>
        <taxon>Arionoidea</taxon>
        <taxon>Arionidae</taxon>
        <taxon>Arion</taxon>
    </lineage>
</organism>
<proteinExistence type="predicted"/>
<keyword evidence="1 2" id="KW-0443">Lipid metabolism</keyword>
<feature type="short sequence motif" description="GXGXXG" evidence="2">
    <location>
        <begin position="139"/>
        <end position="144"/>
    </location>
</feature>
<feature type="short sequence motif" description="DGA/G" evidence="2">
    <location>
        <begin position="292"/>
        <end position="294"/>
    </location>
</feature>
<evidence type="ECO:0000256" key="3">
    <source>
        <dbReference type="SAM" id="MobiDB-lite"/>
    </source>
</evidence>
<evidence type="ECO:0000313" key="5">
    <source>
        <dbReference type="EMBL" id="CEK95944.1"/>
    </source>
</evidence>
<sequence length="401" mass="44547">KQNNTKTINRKVNNKTLVSSDCRRNSMPESSILVKENITKDTEKCQNSKDLKKEESTQIKRKISVESSGKTSSAESFHEAVTTSSSDQTKTLSNRPHSVTMVAIDVHIPDTDIRVISDAEDFEYSPTNMEGPLNLMLCGCGFLGMYHLGVVSCLAQRGSSFVERLQKVGGASAGAIMAAVLVTCSDKIEESAEHIQNLAKEIRKKPLGPLTPGYSFARSLRYMLDDILPQEAHETAKEKLFVSVTNAETKKNEMLTDFKSREELIEALVASCYIPIYAGIKLPTIRGKKYIDGGLSNNLPKFETGRTITVSPFDGKSDIGPKIGQEAERKAHFINVQNHDIQVNVNNIKKGSQAFFPPKPQTLHDYFEKGRYDTNRFLIREGLYEVTAPSQKKAVLYESSV</sequence>
<evidence type="ECO:0000313" key="6">
    <source>
        <dbReference type="EMBL" id="CEK95947.1"/>
    </source>
</evidence>
<dbReference type="EMBL" id="HACG01049079">
    <property type="protein sequence ID" value="CEK95944.1"/>
    <property type="molecule type" value="Transcribed_RNA"/>
</dbReference>
<dbReference type="AlphaFoldDB" id="A0A0B7BST9"/>
<keyword evidence="2" id="KW-0378">Hydrolase</keyword>
<gene>
    <name evidence="6" type="primary">ORF209647</name>
    <name evidence="5" type="synonym">ORF209632</name>
</gene>
<dbReference type="PANTHER" id="PTHR12406:SF7">
    <property type="entry name" value="PATATIN-LIKE PHOSPHOLIPASE DOMAIN-CONTAINING PROTEIN 4"/>
    <property type="match status" value="1"/>
</dbReference>